<accession>A0A8W7PQQ4</accession>
<dbReference type="AlphaFoldDB" id="A0A8W7PQQ4"/>
<dbReference type="Proteomes" id="UP000075882">
    <property type="component" value="Unassembled WGS sequence"/>
</dbReference>
<feature type="compositionally biased region" description="Polar residues" evidence="1">
    <location>
        <begin position="1"/>
        <end position="18"/>
    </location>
</feature>
<reference evidence="2" key="1">
    <citation type="submission" date="2022-08" db="UniProtKB">
        <authorList>
            <consortium name="EnsemblMetazoa"/>
        </authorList>
    </citation>
    <scope>IDENTIFICATION</scope>
</reference>
<feature type="region of interest" description="Disordered" evidence="1">
    <location>
        <begin position="1"/>
        <end position="45"/>
    </location>
</feature>
<sequence length="106" mass="11464">MKFSSESIPATPDATTPTYLDRGFDFTSAAPPTAPPSPPLLVPSDVDAARYDDESFGFSQPPMDGLPILDFAADERRFKPEPDSALPFTGSMRDSVTNVRNISIIL</sequence>
<organism evidence="2">
    <name type="scientific">Anopheles coluzzii</name>
    <name type="common">African malaria mosquito</name>
    <dbReference type="NCBI Taxonomy" id="1518534"/>
    <lineage>
        <taxon>Eukaryota</taxon>
        <taxon>Metazoa</taxon>
        <taxon>Ecdysozoa</taxon>
        <taxon>Arthropoda</taxon>
        <taxon>Hexapoda</taxon>
        <taxon>Insecta</taxon>
        <taxon>Pterygota</taxon>
        <taxon>Neoptera</taxon>
        <taxon>Endopterygota</taxon>
        <taxon>Diptera</taxon>
        <taxon>Nematocera</taxon>
        <taxon>Culicoidea</taxon>
        <taxon>Culicidae</taxon>
        <taxon>Anophelinae</taxon>
        <taxon>Anopheles</taxon>
    </lineage>
</organism>
<evidence type="ECO:0000256" key="1">
    <source>
        <dbReference type="SAM" id="MobiDB-lite"/>
    </source>
</evidence>
<dbReference type="EnsemblMetazoa" id="ACOM036030-RA">
    <property type="protein sequence ID" value="ACOM036030-PA.1"/>
    <property type="gene ID" value="ACOM036030"/>
</dbReference>
<evidence type="ECO:0000313" key="2">
    <source>
        <dbReference type="EnsemblMetazoa" id="ACOM036030-PA.1"/>
    </source>
</evidence>
<proteinExistence type="predicted"/>
<name>A0A8W7PQQ4_ANOCL</name>
<protein>
    <submittedName>
        <fullName evidence="2">Uncharacterized protein</fullName>
    </submittedName>
</protein>
<feature type="compositionally biased region" description="Pro residues" evidence="1">
    <location>
        <begin position="32"/>
        <end position="41"/>
    </location>
</feature>